<evidence type="ECO:0000256" key="8">
    <source>
        <dbReference type="ARBA" id="ARBA00023326"/>
    </source>
</evidence>
<dbReference type="PANTHER" id="PTHR34876:SF4">
    <property type="entry name" value="1,4-BETA-D-GLUCAN CELLOBIOHYDROLASE C-RELATED"/>
    <property type="match status" value="1"/>
</dbReference>
<dbReference type="InterPro" id="IPR016288">
    <property type="entry name" value="Beta_cellobiohydrolase"/>
</dbReference>
<evidence type="ECO:0000256" key="6">
    <source>
        <dbReference type="ARBA" id="ARBA00023277"/>
    </source>
</evidence>
<keyword evidence="3 10" id="KW-0378">Hydrolase</keyword>
<comment type="catalytic activity">
    <reaction evidence="1">
        <text>Hydrolysis of (1-&gt;4)-beta-D-glucosidic linkages in cellulose and cellotetraose, releasing cellobiose from the non-reducing ends of the chains.</text>
        <dbReference type="EC" id="3.2.1.91"/>
    </reaction>
</comment>
<dbReference type="EC" id="3.2.1.-" evidence="10"/>
<dbReference type="GO" id="GO:0030245">
    <property type="term" value="P:cellulose catabolic process"/>
    <property type="evidence" value="ECO:0007669"/>
    <property type="project" value="UniProtKB-KW"/>
</dbReference>
<feature type="active site" evidence="9">
    <location>
        <position position="33"/>
    </location>
</feature>
<gene>
    <name evidence="11" type="ORF">Aory04_000809400</name>
</gene>
<keyword evidence="7 10" id="KW-0326">Glycosidase</keyword>
<dbReference type="PRINTS" id="PR00733">
    <property type="entry name" value="GLHYDRLASE6"/>
</dbReference>
<dbReference type="GO" id="GO:0016162">
    <property type="term" value="F:cellulose 1,4-beta-cellobiosidase activity"/>
    <property type="evidence" value="ECO:0007669"/>
    <property type="project" value="UniProtKB-EC"/>
</dbReference>
<sequence>MGEFLEDIKTKNAAGANPPTAGIFVVYDLPDRDCAALASNGEFLISDGGVEKYKAYIDSIREQVEKYSDTQIILVIGDLANLVTNLNVQKCANAQDAYLECTNYALTQLNLPNVAMYLDAGASHSPVLPRQYCRNGNQPTGQSQWGDWCNVKNTGFGVRPTTDTGDELVDAFVWVKPGGESDGTSDTSAERYDAHCGYADALTPAPEAGTWFQVRTLRITLTLPCKMGLGLSDKEAGAFGLVMYGSAGSLGKCHNDLPLFNKEIL</sequence>
<evidence type="ECO:0000313" key="12">
    <source>
        <dbReference type="Proteomes" id="UP001165205"/>
    </source>
</evidence>
<dbReference type="InterPro" id="IPR001524">
    <property type="entry name" value="Glyco_hydro_6_CS"/>
</dbReference>
<dbReference type="EMBL" id="BSYA01000099">
    <property type="protein sequence ID" value="GMG32359.1"/>
    <property type="molecule type" value="Genomic_DNA"/>
</dbReference>
<reference evidence="11" key="1">
    <citation type="submission" date="2023-04" db="EMBL/GenBank/DDBJ databases">
        <title>Aspergillus oryzae NBRC 4228.</title>
        <authorList>
            <person name="Ichikawa N."/>
            <person name="Sato H."/>
            <person name="Tonouchi N."/>
        </authorList>
    </citation>
    <scope>NUCLEOTIDE SEQUENCE</scope>
    <source>
        <strain evidence="11">NBRC 4228</strain>
    </source>
</reference>
<dbReference type="Pfam" id="PF01341">
    <property type="entry name" value="Glyco_hydro_6"/>
    <property type="match status" value="2"/>
</dbReference>
<evidence type="ECO:0000256" key="7">
    <source>
        <dbReference type="ARBA" id="ARBA00023295"/>
    </source>
</evidence>
<dbReference type="PANTHER" id="PTHR34876">
    <property type="match status" value="1"/>
</dbReference>
<dbReference type="SUPFAM" id="SSF51989">
    <property type="entry name" value="Glycosyl hydrolases family 6, cellulases"/>
    <property type="match status" value="1"/>
</dbReference>
<dbReference type="PROSITE" id="PS00655">
    <property type="entry name" value="GLYCOSYL_HYDROL_F6_1"/>
    <property type="match status" value="1"/>
</dbReference>
<keyword evidence="2" id="KW-0732">Signal</keyword>
<proteinExistence type="inferred from homology"/>
<dbReference type="InterPro" id="IPR036434">
    <property type="entry name" value="Beta_cellobiohydrolase_sf"/>
</dbReference>
<keyword evidence="6 10" id="KW-0119">Carbohydrate metabolism</keyword>
<accession>A0AAN4YR55</accession>
<name>A0AAN4YR55_ASPOZ</name>
<evidence type="ECO:0000313" key="11">
    <source>
        <dbReference type="EMBL" id="GMG32359.1"/>
    </source>
</evidence>
<evidence type="ECO:0000256" key="1">
    <source>
        <dbReference type="ARBA" id="ARBA00001641"/>
    </source>
</evidence>
<dbReference type="Gene3D" id="3.20.20.40">
    <property type="entry name" value="1, 4-beta cellobiohydrolase"/>
    <property type="match status" value="2"/>
</dbReference>
<evidence type="ECO:0000256" key="4">
    <source>
        <dbReference type="ARBA" id="ARBA00023001"/>
    </source>
</evidence>
<evidence type="ECO:0000256" key="10">
    <source>
        <dbReference type="RuleBase" id="RU361186"/>
    </source>
</evidence>
<protein>
    <recommendedName>
        <fullName evidence="10">Glucanase</fullName>
        <ecNumber evidence="10">3.2.1.-</ecNumber>
    </recommendedName>
</protein>
<organism evidence="11 12">
    <name type="scientific">Aspergillus oryzae</name>
    <name type="common">Yellow koji mold</name>
    <dbReference type="NCBI Taxonomy" id="5062"/>
    <lineage>
        <taxon>Eukaryota</taxon>
        <taxon>Fungi</taxon>
        <taxon>Dikarya</taxon>
        <taxon>Ascomycota</taxon>
        <taxon>Pezizomycotina</taxon>
        <taxon>Eurotiomycetes</taxon>
        <taxon>Eurotiomycetidae</taxon>
        <taxon>Eurotiales</taxon>
        <taxon>Aspergillaceae</taxon>
        <taxon>Aspergillus</taxon>
        <taxon>Aspergillus subgen. Circumdati</taxon>
    </lineage>
</organism>
<evidence type="ECO:0000256" key="3">
    <source>
        <dbReference type="ARBA" id="ARBA00022801"/>
    </source>
</evidence>
<comment type="caution">
    <text evidence="11">The sequence shown here is derived from an EMBL/GenBank/DDBJ whole genome shotgun (WGS) entry which is preliminary data.</text>
</comment>
<evidence type="ECO:0000256" key="2">
    <source>
        <dbReference type="ARBA" id="ARBA00022729"/>
    </source>
</evidence>
<keyword evidence="8 10" id="KW-0624">Polysaccharide degradation</keyword>
<keyword evidence="5" id="KW-1015">Disulfide bond</keyword>
<dbReference type="Proteomes" id="UP001165205">
    <property type="component" value="Unassembled WGS sequence"/>
</dbReference>
<evidence type="ECO:0000256" key="5">
    <source>
        <dbReference type="ARBA" id="ARBA00023157"/>
    </source>
</evidence>
<comment type="similarity">
    <text evidence="10">Belongs to the glycosyl hydrolase family 6.</text>
</comment>
<keyword evidence="4 10" id="KW-0136">Cellulose degradation</keyword>
<evidence type="ECO:0000256" key="9">
    <source>
        <dbReference type="PROSITE-ProRule" id="PRU10056"/>
    </source>
</evidence>
<dbReference type="AlphaFoldDB" id="A0AAN4YR55"/>